<comment type="caution">
    <text evidence="15">The sequence shown here is derived from an EMBL/GenBank/DDBJ whole genome shotgun (WGS) entry which is preliminary data.</text>
</comment>
<dbReference type="InterPro" id="IPR046373">
    <property type="entry name" value="Acyl-CoA_Oxase/DH_mid-dom_sf"/>
</dbReference>
<comment type="function">
    <text evidence="7">Involved in the assimilation of dimethylsulphoniopropionate (DMSP), an important compound in the fixation of carbon in marine phytoplankton, by mediating the conversion of 3-(methylthio)propanoyl-CoA (MMPA-CoA) to 3-(methylthio)acryloyl-CoA (MTA-CoA).</text>
</comment>
<dbReference type="Gene3D" id="2.40.110.10">
    <property type="entry name" value="Butyryl-CoA Dehydrogenase, subunit A, domain 2"/>
    <property type="match status" value="1"/>
</dbReference>
<dbReference type="InterPro" id="IPR025878">
    <property type="entry name" value="Acyl-CoA_dh-like_C_dom"/>
</dbReference>
<dbReference type="InterPro" id="IPR037069">
    <property type="entry name" value="AcylCoA_DH/ox_N_sf"/>
</dbReference>
<sequence length="573" mass="60455">MYRAPASDYDFLLRYVIDGAGILKATTDDEVTLDDVTDVLGHAGTLAADLLAPLNAPGDRVGSKLENDGVTTPPGFTEAYKTFAEGGWTSLGVPASIGGGGMPRIVANAAGEFWSAANTAFSLCPGLSQGAIAACHAHARDELRQTYVPPLVSGRWTGTMNLTEPQAGTDLAAIRTSAQALDDGAWSITGQKIFITWGDHDLAENIVHLVLARTPDAPTGLGGLSLFLVPKYLPDPDGRPGERNRVQTVSLEHKLGIHASPTCVLDYENATGFLVGQQNQGLAAMFVMMNQARLGIAVQGIGLADRAYQQAHAYAAERVQGRVTGRPAGTPIAEHPDVRRLLLSMSSAISAMRGLSTQVSAWIDRANTGHAEAHDADLVEFFVPIIKGWASEACVQITSDAVQVHGGMGFIEETGAAQYYRDARILPIYEGTTAIQANDLLGRKLLRDNGATAETALALIEASVATARAAEHPVAHRLADRLAAAVEAVRHSTRTILARADSPRDAFAGGVSYLQQWGLLAGGWMHARMLVAALGAAEDSASPRRIREADGFATAHLSQVHSLGESITAGEIA</sequence>
<dbReference type="Pfam" id="PF02771">
    <property type="entry name" value="Acyl-CoA_dh_N"/>
    <property type="match status" value="1"/>
</dbReference>
<dbReference type="SUPFAM" id="SSF56645">
    <property type="entry name" value="Acyl-CoA dehydrogenase NM domain-like"/>
    <property type="match status" value="1"/>
</dbReference>
<evidence type="ECO:0000256" key="2">
    <source>
        <dbReference type="ARBA" id="ARBA00009347"/>
    </source>
</evidence>
<evidence type="ECO:0000256" key="5">
    <source>
        <dbReference type="ARBA" id="ARBA00023002"/>
    </source>
</evidence>
<keyword evidence="5 10" id="KW-0560">Oxidoreductase</keyword>
<evidence type="ECO:0000259" key="13">
    <source>
        <dbReference type="Pfam" id="PF02771"/>
    </source>
</evidence>
<evidence type="ECO:0000256" key="9">
    <source>
        <dbReference type="ARBA" id="ARBA00069043"/>
    </source>
</evidence>
<dbReference type="InterPro" id="IPR036250">
    <property type="entry name" value="AcylCo_DH-like_C"/>
</dbReference>
<organism evidence="15 16">
    <name type="scientific">Saccharopolyspora montiporae</name>
    <dbReference type="NCBI Taxonomy" id="2781240"/>
    <lineage>
        <taxon>Bacteria</taxon>
        <taxon>Bacillati</taxon>
        <taxon>Actinomycetota</taxon>
        <taxon>Actinomycetes</taxon>
        <taxon>Pseudonocardiales</taxon>
        <taxon>Pseudonocardiaceae</taxon>
        <taxon>Saccharopolyspora</taxon>
    </lineage>
</organism>
<dbReference type="Proteomes" id="UP000598360">
    <property type="component" value="Unassembled WGS sequence"/>
</dbReference>
<evidence type="ECO:0000259" key="14">
    <source>
        <dbReference type="Pfam" id="PF12806"/>
    </source>
</evidence>
<feature type="domain" description="Acyl-CoA dehydrogenase/oxidase C-terminal" evidence="11">
    <location>
        <begin position="279"/>
        <end position="440"/>
    </location>
</feature>
<dbReference type="Pfam" id="PF02770">
    <property type="entry name" value="Acyl-CoA_dh_M"/>
    <property type="match status" value="1"/>
</dbReference>
<evidence type="ECO:0000256" key="10">
    <source>
        <dbReference type="RuleBase" id="RU362125"/>
    </source>
</evidence>
<protein>
    <recommendedName>
        <fullName evidence="9">3-methylmercaptopropionyl-CoA dehydrogenase</fullName>
        <ecNumber evidence="8">1.3.99.41</ecNumber>
    </recommendedName>
</protein>
<dbReference type="Gene3D" id="1.10.540.10">
    <property type="entry name" value="Acyl-CoA dehydrogenase/oxidase, N-terminal domain"/>
    <property type="match status" value="1"/>
</dbReference>
<evidence type="ECO:0000256" key="3">
    <source>
        <dbReference type="ARBA" id="ARBA00022630"/>
    </source>
</evidence>
<evidence type="ECO:0000256" key="7">
    <source>
        <dbReference type="ARBA" id="ARBA00058683"/>
    </source>
</evidence>
<keyword evidence="4 10" id="KW-0274">FAD</keyword>
<comment type="catalytic activity">
    <reaction evidence="6">
        <text>3-(methylsulfanyl)propanoyl-CoA + oxidized [electron-transfer flavoprotein] + H(+) = 3-(methylsulfanyl)acryloyl-CoA + reduced [electron-transfer flavoprotein]</text>
        <dbReference type="Rhea" id="RHEA:52612"/>
        <dbReference type="Rhea" id="RHEA-COMP:10685"/>
        <dbReference type="Rhea" id="RHEA-COMP:10686"/>
        <dbReference type="ChEBI" id="CHEBI:15378"/>
        <dbReference type="ChEBI" id="CHEBI:57692"/>
        <dbReference type="ChEBI" id="CHEBI:58307"/>
        <dbReference type="ChEBI" id="CHEBI:82815"/>
        <dbReference type="ChEBI" id="CHEBI:84994"/>
        <dbReference type="EC" id="1.3.99.41"/>
    </reaction>
    <physiologicalReaction direction="left-to-right" evidence="6">
        <dbReference type="Rhea" id="RHEA:52613"/>
    </physiologicalReaction>
</comment>
<dbReference type="FunFam" id="2.40.110.10:FF:000031">
    <property type="entry name" value="Acyl-CoA dehydrogenase, putative"/>
    <property type="match status" value="1"/>
</dbReference>
<dbReference type="InterPro" id="IPR052166">
    <property type="entry name" value="Diverse_Acyl-CoA_DH"/>
</dbReference>
<feature type="domain" description="Acyl-CoA dehydrogenase/oxidase N-terminal" evidence="13">
    <location>
        <begin position="77"/>
        <end position="154"/>
    </location>
</feature>
<dbReference type="PANTHER" id="PTHR42803">
    <property type="entry name" value="ACYL-COA DEHYDROGENASE"/>
    <property type="match status" value="1"/>
</dbReference>
<dbReference type="RefSeq" id="WP_193929889.1">
    <property type="nucleotide sequence ID" value="NZ_JADEYC010000039.1"/>
</dbReference>
<evidence type="ECO:0000256" key="4">
    <source>
        <dbReference type="ARBA" id="ARBA00022827"/>
    </source>
</evidence>
<proteinExistence type="inferred from homology"/>
<dbReference type="EC" id="1.3.99.41" evidence="8"/>
<dbReference type="Pfam" id="PF00441">
    <property type="entry name" value="Acyl-CoA_dh_1"/>
    <property type="match status" value="1"/>
</dbReference>
<keyword evidence="3 10" id="KW-0285">Flavoprotein</keyword>
<dbReference type="InterPro" id="IPR009075">
    <property type="entry name" value="AcylCo_DH/oxidase_C"/>
</dbReference>
<evidence type="ECO:0000256" key="1">
    <source>
        <dbReference type="ARBA" id="ARBA00001974"/>
    </source>
</evidence>
<dbReference type="InterPro" id="IPR013786">
    <property type="entry name" value="AcylCoA_DH/ox_N"/>
</dbReference>
<keyword evidence="16" id="KW-1185">Reference proteome</keyword>
<gene>
    <name evidence="15" type="ORF">IQ251_17940</name>
</gene>
<reference evidence="15" key="1">
    <citation type="submission" date="2020-10" db="EMBL/GenBank/DDBJ databases">
        <title>Diversity and distribution of actinomycetes associated with coral in the coast of Hainan.</title>
        <authorList>
            <person name="Li F."/>
        </authorList>
    </citation>
    <scope>NUCLEOTIDE SEQUENCE</scope>
    <source>
        <strain evidence="15">HNM0983</strain>
    </source>
</reference>
<dbReference type="GO" id="GO:0050660">
    <property type="term" value="F:flavin adenine dinucleotide binding"/>
    <property type="evidence" value="ECO:0007669"/>
    <property type="project" value="InterPro"/>
</dbReference>
<dbReference type="GO" id="GO:0016627">
    <property type="term" value="F:oxidoreductase activity, acting on the CH-CH group of donors"/>
    <property type="evidence" value="ECO:0007669"/>
    <property type="project" value="InterPro"/>
</dbReference>
<dbReference type="Gene3D" id="1.20.140.10">
    <property type="entry name" value="Butyryl-CoA Dehydrogenase, subunit A, domain 3"/>
    <property type="match status" value="1"/>
</dbReference>
<dbReference type="InterPro" id="IPR006091">
    <property type="entry name" value="Acyl-CoA_Oxase/DH_mid-dom"/>
</dbReference>
<feature type="domain" description="Acyl-CoA oxidase/dehydrogenase middle" evidence="12">
    <location>
        <begin position="160"/>
        <end position="269"/>
    </location>
</feature>
<name>A0A929BCM6_9PSEU</name>
<dbReference type="Pfam" id="PF12806">
    <property type="entry name" value="Acyl-CoA_dh_C"/>
    <property type="match status" value="1"/>
</dbReference>
<evidence type="ECO:0000313" key="16">
    <source>
        <dbReference type="Proteomes" id="UP000598360"/>
    </source>
</evidence>
<comment type="similarity">
    <text evidence="2 10">Belongs to the acyl-CoA dehydrogenase family.</text>
</comment>
<feature type="domain" description="Acetyl-CoA dehydrogenase-like C-terminal" evidence="14">
    <location>
        <begin position="460"/>
        <end position="571"/>
    </location>
</feature>
<dbReference type="PANTHER" id="PTHR42803:SF1">
    <property type="entry name" value="BROAD-SPECIFICITY LINEAR ACYL-COA DEHYDROGENASE FADE5"/>
    <property type="match status" value="1"/>
</dbReference>
<dbReference type="AlphaFoldDB" id="A0A929BCM6"/>
<dbReference type="SUPFAM" id="SSF47203">
    <property type="entry name" value="Acyl-CoA dehydrogenase C-terminal domain-like"/>
    <property type="match status" value="1"/>
</dbReference>
<comment type="cofactor">
    <cofactor evidence="1 10">
        <name>FAD</name>
        <dbReference type="ChEBI" id="CHEBI:57692"/>
    </cofactor>
</comment>
<evidence type="ECO:0000313" key="15">
    <source>
        <dbReference type="EMBL" id="MBE9376335.1"/>
    </source>
</evidence>
<evidence type="ECO:0000259" key="11">
    <source>
        <dbReference type="Pfam" id="PF00441"/>
    </source>
</evidence>
<accession>A0A929BCM6</accession>
<evidence type="ECO:0000256" key="6">
    <source>
        <dbReference type="ARBA" id="ARBA00051388"/>
    </source>
</evidence>
<evidence type="ECO:0000259" key="12">
    <source>
        <dbReference type="Pfam" id="PF02770"/>
    </source>
</evidence>
<dbReference type="InterPro" id="IPR009100">
    <property type="entry name" value="AcylCoA_DH/oxidase_NM_dom_sf"/>
</dbReference>
<evidence type="ECO:0000256" key="8">
    <source>
        <dbReference type="ARBA" id="ARBA00066694"/>
    </source>
</evidence>
<dbReference type="EMBL" id="JADEYC010000039">
    <property type="protein sequence ID" value="MBE9376335.1"/>
    <property type="molecule type" value="Genomic_DNA"/>
</dbReference>